<name>A0AC35UA07_9BILA</name>
<evidence type="ECO:0000313" key="1">
    <source>
        <dbReference type="Proteomes" id="UP000095286"/>
    </source>
</evidence>
<evidence type="ECO:0000313" key="2">
    <source>
        <dbReference type="WBParaSite" id="RSKR_0000939700.1"/>
    </source>
</evidence>
<accession>A0AC35UA07</accession>
<sequence>MITLIRKLIGLIFILLLLRKIYKGYVAVNIVRECANEVSVDLIVAHPALNDLSNKKPLIIFLLNKEVLNMTFNALCNTHQYKDVHDQILIVALDHETKEVLEHNWKHLKIMHYDVPCLHRPFNYGDGYYQLLYLFRANLARALLEKGFTFWMAQQDTFWRESLLDIPLSEGDIVFDRAGEESKNLIGGGHYFCRNTLKAKQFFDVLSTDLTNKYFPDNVYMTTLCYRGIAECNYIPFEKIANWKWLYDANSRKSNPSLIQFDGHSNLGGKLEFMKSLGFYFLNEDGKTCNLESIEKARNSISTFESDVSFNIISFMQFAFYQKIIELFYSNSLLEFVMNEVIFPNAMYFMITM</sequence>
<dbReference type="WBParaSite" id="RSKR_0000939700.1">
    <property type="protein sequence ID" value="RSKR_0000939700.1"/>
    <property type="gene ID" value="RSKR_0000939700"/>
</dbReference>
<reference evidence="2" key="1">
    <citation type="submission" date="2016-11" db="UniProtKB">
        <authorList>
            <consortium name="WormBaseParasite"/>
        </authorList>
    </citation>
    <scope>IDENTIFICATION</scope>
    <source>
        <strain evidence="2">KR3021</strain>
    </source>
</reference>
<protein>
    <submittedName>
        <fullName evidence="2">Nucleotid_trans domain-containing protein</fullName>
    </submittedName>
</protein>
<organism evidence="1 2">
    <name type="scientific">Rhabditophanes sp. KR3021</name>
    <dbReference type="NCBI Taxonomy" id="114890"/>
    <lineage>
        <taxon>Eukaryota</taxon>
        <taxon>Metazoa</taxon>
        <taxon>Ecdysozoa</taxon>
        <taxon>Nematoda</taxon>
        <taxon>Chromadorea</taxon>
        <taxon>Rhabditida</taxon>
        <taxon>Tylenchina</taxon>
        <taxon>Panagrolaimomorpha</taxon>
        <taxon>Strongyloidoidea</taxon>
        <taxon>Alloionematidae</taxon>
        <taxon>Rhabditophanes</taxon>
    </lineage>
</organism>
<proteinExistence type="predicted"/>
<dbReference type="Proteomes" id="UP000095286">
    <property type="component" value="Unplaced"/>
</dbReference>